<dbReference type="AlphaFoldDB" id="A0A1G2SE37"/>
<protein>
    <recommendedName>
        <fullName evidence="4">ABC transporter permease</fullName>
    </recommendedName>
</protein>
<dbReference type="PANTHER" id="PTHR36833">
    <property type="entry name" value="SLR0610 PROTEIN-RELATED"/>
    <property type="match status" value="1"/>
</dbReference>
<accession>A0A1G2SE37</accession>
<keyword evidence="1" id="KW-1133">Transmembrane helix</keyword>
<organism evidence="2 3">
    <name type="scientific">Candidatus Yonathbacteria bacterium RIFCSPLOWO2_01_FULL_47_33b</name>
    <dbReference type="NCBI Taxonomy" id="1802727"/>
    <lineage>
        <taxon>Bacteria</taxon>
        <taxon>Candidatus Yonathiibacteriota</taxon>
    </lineage>
</organism>
<evidence type="ECO:0008006" key="4">
    <source>
        <dbReference type="Google" id="ProtNLM"/>
    </source>
</evidence>
<feature type="transmembrane region" description="Helical" evidence="1">
    <location>
        <begin position="105"/>
        <end position="132"/>
    </location>
</feature>
<evidence type="ECO:0000313" key="3">
    <source>
        <dbReference type="Proteomes" id="UP000177987"/>
    </source>
</evidence>
<feature type="transmembrane region" description="Helical" evidence="1">
    <location>
        <begin position="26"/>
        <end position="47"/>
    </location>
</feature>
<sequence length="264" mass="28611">MMQELHFALYALKKNIQSSAELRASFLMNVVGMTINNTAFIILWVFFVKSVGVIGGWTAADIVGLQGFTALCYGLTFSFGAGIQRLPDYVATGAFDRFMLSPKNLLLRIVTSSFSASAVGDIVFGVICLGIYGILIHASIAQALLIFLLVILSTVLFFSVTIVIYSVSFLFTDASSVVNGLFEMFLTPALFHGGAFQGAMRAVFMFVIPALLIGTIPVEIVKDLSLGKVAIVAGFAVAWFIFAINIFNRAVHRYESSNFMTFGG</sequence>
<evidence type="ECO:0000313" key="2">
    <source>
        <dbReference type="EMBL" id="OHA83270.1"/>
    </source>
</evidence>
<dbReference type="Proteomes" id="UP000177987">
    <property type="component" value="Unassembled WGS sequence"/>
</dbReference>
<comment type="caution">
    <text evidence="2">The sequence shown here is derived from an EMBL/GenBank/DDBJ whole genome shotgun (WGS) entry which is preliminary data.</text>
</comment>
<dbReference type="STRING" id="1802727.A2937_03920"/>
<name>A0A1G2SE37_9BACT</name>
<dbReference type="PANTHER" id="PTHR36833:SF1">
    <property type="entry name" value="INTEGRAL MEMBRANE TRANSPORT PROTEIN"/>
    <property type="match status" value="1"/>
</dbReference>
<feature type="transmembrane region" description="Helical" evidence="1">
    <location>
        <begin position="202"/>
        <end position="220"/>
    </location>
</feature>
<evidence type="ECO:0000256" key="1">
    <source>
        <dbReference type="SAM" id="Phobius"/>
    </source>
</evidence>
<keyword evidence="1" id="KW-0812">Transmembrane</keyword>
<proteinExistence type="predicted"/>
<reference evidence="2 3" key="1">
    <citation type="journal article" date="2016" name="Nat. Commun.">
        <title>Thousands of microbial genomes shed light on interconnected biogeochemical processes in an aquifer system.</title>
        <authorList>
            <person name="Anantharaman K."/>
            <person name="Brown C.T."/>
            <person name="Hug L.A."/>
            <person name="Sharon I."/>
            <person name="Castelle C.J."/>
            <person name="Probst A.J."/>
            <person name="Thomas B.C."/>
            <person name="Singh A."/>
            <person name="Wilkins M.J."/>
            <person name="Karaoz U."/>
            <person name="Brodie E.L."/>
            <person name="Williams K.H."/>
            <person name="Hubbard S.S."/>
            <person name="Banfield J.F."/>
        </authorList>
    </citation>
    <scope>NUCLEOTIDE SEQUENCE [LARGE SCALE GENOMIC DNA]</scope>
</reference>
<gene>
    <name evidence="2" type="ORF">A2937_03920</name>
</gene>
<feature type="transmembrane region" description="Helical" evidence="1">
    <location>
        <begin position="144"/>
        <end position="171"/>
    </location>
</feature>
<feature type="transmembrane region" description="Helical" evidence="1">
    <location>
        <begin position="226"/>
        <end position="247"/>
    </location>
</feature>
<dbReference type="Pfam" id="PF06182">
    <property type="entry name" value="ABC2_membrane_6"/>
    <property type="match status" value="1"/>
</dbReference>
<dbReference type="InterPro" id="IPR010390">
    <property type="entry name" value="ABC-2_transporter-like"/>
</dbReference>
<dbReference type="EMBL" id="MHUW01000019">
    <property type="protein sequence ID" value="OHA83270.1"/>
    <property type="molecule type" value="Genomic_DNA"/>
</dbReference>
<keyword evidence="1" id="KW-0472">Membrane</keyword>